<dbReference type="SUPFAM" id="SSF52047">
    <property type="entry name" value="RNI-like"/>
    <property type="match status" value="2"/>
</dbReference>
<feature type="region of interest" description="Disordered" evidence="1">
    <location>
        <begin position="1"/>
        <end position="37"/>
    </location>
</feature>
<dbReference type="FunFam" id="3.80.10.10:FF:001072">
    <property type="entry name" value="F-box/LRR-repeat protein 3"/>
    <property type="match status" value="1"/>
</dbReference>
<dbReference type="AlphaFoldDB" id="A0A1B6PAU0"/>
<keyword evidence="4" id="KW-1185">Reference proteome</keyword>
<dbReference type="Gramene" id="KXG22793">
    <property type="protein sequence ID" value="KXG22793"/>
    <property type="gene ID" value="SORBI_3008G008400"/>
</dbReference>
<evidence type="ECO:0000313" key="4">
    <source>
        <dbReference type="Proteomes" id="UP000000768"/>
    </source>
</evidence>
<evidence type="ECO:0000256" key="1">
    <source>
        <dbReference type="SAM" id="MobiDB-lite"/>
    </source>
</evidence>
<reference evidence="4" key="2">
    <citation type="journal article" date="2018" name="Plant J.">
        <title>The Sorghum bicolor reference genome: improved assembly, gene annotations, a transcriptome atlas, and signatures of genome organization.</title>
        <authorList>
            <person name="McCormick R.F."/>
            <person name="Truong S.K."/>
            <person name="Sreedasyam A."/>
            <person name="Jenkins J."/>
            <person name="Shu S."/>
            <person name="Sims D."/>
            <person name="Kennedy M."/>
            <person name="Amirebrahimi M."/>
            <person name="Weers B.D."/>
            <person name="McKinley B."/>
            <person name="Mattison A."/>
            <person name="Morishige D.T."/>
            <person name="Grimwood J."/>
            <person name="Schmutz J."/>
            <person name="Mullet J.E."/>
        </authorList>
    </citation>
    <scope>NUCLEOTIDE SEQUENCE [LARGE SCALE GENOMIC DNA]</scope>
    <source>
        <strain evidence="4">cv. BTx623</strain>
    </source>
</reference>
<name>A0A1B6PAU0_SORBI</name>
<dbReference type="GO" id="GO:0019005">
    <property type="term" value="C:SCF ubiquitin ligase complex"/>
    <property type="evidence" value="ECO:0000318"/>
    <property type="project" value="GO_Central"/>
</dbReference>
<dbReference type="InParanoid" id="A0A1B6PAU0"/>
<dbReference type="EMBL" id="CM000767">
    <property type="protein sequence ID" value="KXG22793.1"/>
    <property type="molecule type" value="Genomic_DNA"/>
</dbReference>
<dbReference type="Pfam" id="PF25372">
    <property type="entry name" value="DUF7885"/>
    <property type="match status" value="2"/>
</dbReference>
<dbReference type="InterPro" id="IPR057207">
    <property type="entry name" value="FBXL15_LRR"/>
</dbReference>
<sequence>MAAAASHHHQQQQQHRHPKRRRLALSPSPTPTPAAAVPPLDSLADELLFLVLDRVAQADPRALKSFALASRACHAAESRHRRTLRPLRADLLPAALARYPSATRLDLSLCARVPDAALASAVSGSSSSALRAVDLSRSRGFGAAGVAALAASCRGLADLDLSNGVHLGDAAAAEVARARGLRRLSLARWKPLTDMGLGCVAVGCTELRELSLKWCLGLSDLGIQLLALKCRKLTSLDLSYTMITKDSFPPIMKLPNLQELTLVGCIGIDDDAFGSLGEECSKSLQVLDLSQCQNITDVGVSSILKSVPNLLELDLSYCCPVTPCMVRSFQKIPKLQTLKLEGCKFMAYALKAIGTSCVSLRELSLSKCSGVTDTELSFAVSRLKNLLKLDITCCRNITDVSLAAITSSCSSLISLKMESCSHVSSGALQLIGKHCSHLEELDLTDSDLDDEGLKALSRCSKLSSLKVGICLKISDEGLTHIGRSCPKLREIDLYRCGGLSDDGIIQIAQGCPKLESMNLSYCTEITDRSLISLSKCTKLNTLEIRGCPMITSTGLSEIAMGCRLLSKLDIKKCFEINDAGMLYLSQFSHSLRQINLSYCSVTDIGLLSLSGISGLQNMTIVHLAGMTPNGLMATLMVCGGLTKVKLHEAFKSMVPPHMIKNVQARGCVFQWIDKPFKVEVEPCDVWKQQSQDVLVR</sequence>
<dbReference type="PANTHER" id="PTHR13318:SF105">
    <property type="entry name" value="F-BOX_LRR-REPEAT PROTEIN 3"/>
    <property type="match status" value="1"/>
</dbReference>
<evidence type="ECO:0000259" key="2">
    <source>
        <dbReference type="Pfam" id="PF25372"/>
    </source>
</evidence>
<dbReference type="InterPro" id="IPR032675">
    <property type="entry name" value="LRR_dom_sf"/>
</dbReference>
<organism evidence="3 4">
    <name type="scientific">Sorghum bicolor</name>
    <name type="common">Sorghum</name>
    <name type="synonym">Sorghum vulgare</name>
    <dbReference type="NCBI Taxonomy" id="4558"/>
    <lineage>
        <taxon>Eukaryota</taxon>
        <taxon>Viridiplantae</taxon>
        <taxon>Streptophyta</taxon>
        <taxon>Embryophyta</taxon>
        <taxon>Tracheophyta</taxon>
        <taxon>Spermatophyta</taxon>
        <taxon>Magnoliopsida</taxon>
        <taxon>Liliopsida</taxon>
        <taxon>Poales</taxon>
        <taxon>Poaceae</taxon>
        <taxon>PACMAD clade</taxon>
        <taxon>Panicoideae</taxon>
        <taxon>Andropogonodae</taxon>
        <taxon>Andropogoneae</taxon>
        <taxon>Sorghinae</taxon>
        <taxon>Sorghum</taxon>
    </lineage>
</organism>
<dbReference type="Gene3D" id="3.80.10.10">
    <property type="entry name" value="Ribonuclease Inhibitor"/>
    <property type="match status" value="4"/>
</dbReference>
<feature type="domain" description="F-box/LRR-repeat protein 15-like leucin rich repeat" evidence="2">
    <location>
        <begin position="458"/>
        <end position="623"/>
    </location>
</feature>
<protein>
    <recommendedName>
        <fullName evidence="2">F-box/LRR-repeat protein 15-like leucin rich repeat domain-containing protein</fullName>
    </recommendedName>
</protein>
<dbReference type="OrthoDB" id="550575at2759"/>
<accession>A0A1B6PAU0</accession>
<reference evidence="3 4" key="1">
    <citation type="journal article" date="2009" name="Nature">
        <title>The Sorghum bicolor genome and the diversification of grasses.</title>
        <authorList>
            <person name="Paterson A.H."/>
            <person name="Bowers J.E."/>
            <person name="Bruggmann R."/>
            <person name="Dubchak I."/>
            <person name="Grimwood J."/>
            <person name="Gundlach H."/>
            <person name="Haberer G."/>
            <person name="Hellsten U."/>
            <person name="Mitros T."/>
            <person name="Poliakov A."/>
            <person name="Schmutz J."/>
            <person name="Spannagl M."/>
            <person name="Tang H."/>
            <person name="Wang X."/>
            <person name="Wicker T."/>
            <person name="Bharti A.K."/>
            <person name="Chapman J."/>
            <person name="Feltus F.A."/>
            <person name="Gowik U."/>
            <person name="Grigoriev I.V."/>
            <person name="Lyons E."/>
            <person name="Maher C.A."/>
            <person name="Martis M."/>
            <person name="Narechania A."/>
            <person name="Otillar R.P."/>
            <person name="Penning B.W."/>
            <person name="Salamov A.A."/>
            <person name="Wang Y."/>
            <person name="Zhang L."/>
            <person name="Carpita N.C."/>
            <person name="Freeling M."/>
            <person name="Gingle A.R."/>
            <person name="Hash C.T."/>
            <person name="Keller B."/>
            <person name="Klein P."/>
            <person name="Kresovich S."/>
            <person name="McCann M.C."/>
            <person name="Ming R."/>
            <person name="Peterson D.G."/>
            <person name="Mehboob-ur-Rahman"/>
            <person name="Ware D."/>
            <person name="Westhoff P."/>
            <person name="Mayer K.F."/>
            <person name="Messing J."/>
            <person name="Rokhsar D.S."/>
        </authorList>
    </citation>
    <scope>NUCLEOTIDE SEQUENCE [LARGE SCALE GENOMIC DNA]</scope>
    <source>
        <strain evidence="4">cv. BTx623</strain>
    </source>
</reference>
<feature type="compositionally biased region" description="Basic residues" evidence="1">
    <location>
        <begin position="1"/>
        <end position="23"/>
    </location>
</feature>
<dbReference type="Proteomes" id="UP000000768">
    <property type="component" value="Chromosome 8"/>
</dbReference>
<dbReference type="Pfam" id="PF13516">
    <property type="entry name" value="LRR_6"/>
    <property type="match status" value="2"/>
</dbReference>
<feature type="domain" description="F-box/LRR-repeat protein 15-like leucin rich repeat" evidence="2">
    <location>
        <begin position="187"/>
        <end position="304"/>
    </location>
</feature>
<dbReference type="GO" id="GO:0031146">
    <property type="term" value="P:SCF-dependent proteasomal ubiquitin-dependent protein catabolic process"/>
    <property type="evidence" value="ECO:0000318"/>
    <property type="project" value="GO_Central"/>
</dbReference>
<dbReference type="FunFam" id="3.80.10.10:FF:000276">
    <property type="entry name" value="F-box/LRR-repeat protein 3"/>
    <property type="match status" value="1"/>
</dbReference>
<evidence type="ECO:0000313" key="3">
    <source>
        <dbReference type="EMBL" id="KXG22793.1"/>
    </source>
</evidence>
<gene>
    <name evidence="3" type="ORF">SORBI_3008G008400</name>
</gene>
<proteinExistence type="predicted"/>
<dbReference type="OMA" id="SINLWYC"/>
<dbReference type="InterPro" id="IPR001611">
    <property type="entry name" value="Leu-rich_rpt"/>
</dbReference>
<dbReference type="SMART" id="SM00367">
    <property type="entry name" value="LRR_CC"/>
    <property type="match status" value="16"/>
</dbReference>
<dbReference type="FunCoup" id="A0A1B6PAU0">
    <property type="interactions" value="1979"/>
</dbReference>
<dbReference type="PANTHER" id="PTHR13318">
    <property type="entry name" value="PARTNER OF PAIRED, ISOFORM B-RELATED"/>
    <property type="match status" value="1"/>
</dbReference>
<dbReference type="STRING" id="4558.A0A1B6PAU0"/>
<dbReference type="InterPro" id="IPR006553">
    <property type="entry name" value="Leu-rich_rpt_Cys-con_subtyp"/>
</dbReference>